<evidence type="ECO:0000313" key="2">
    <source>
        <dbReference type="Proteomes" id="UP000827986"/>
    </source>
</evidence>
<dbReference type="Proteomes" id="UP000827986">
    <property type="component" value="Unassembled WGS sequence"/>
</dbReference>
<dbReference type="AlphaFoldDB" id="A0A9D4AP32"/>
<comment type="caution">
    <text evidence="1">The sequence shown here is derived from an EMBL/GenBank/DDBJ whole genome shotgun (WGS) entry which is preliminary data.</text>
</comment>
<dbReference type="EMBL" id="JAHDVG010000488">
    <property type="protein sequence ID" value="KAH1165223.1"/>
    <property type="molecule type" value="Genomic_DNA"/>
</dbReference>
<name>A0A9D4AP32_9SAUR</name>
<proteinExistence type="predicted"/>
<evidence type="ECO:0000313" key="1">
    <source>
        <dbReference type="EMBL" id="KAH1165223.1"/>
    </source>
</evidence>
<protein>
    <submittedName>
        <fullName evidence="1">Uncharacterized protein</fullName>
    </submittedName>
</protein>
<gene>
    <name evidence="1" type="ORF">KIL84_022782</name>
</gene>
<reference evidence="1" key="1">
    <citation type="submission" date="2021-09" db="EMBL/GenBank/DDBJ databases">
        <title>The genome of Mauremys mutica provides insights into the evolution of semi-aquatic lifestyle.</title>
        <authorList>
            <person name="Gong S."/>
            <person name="Gao Y."/>
        </authorList>
    </citation>
    <scope>NUCLEOTIDE SEQUENCE</scope>
    <source>
        <strain evidence="1">MM-2020</strain>
        <tissue evidence="1">Muscle</tissue>
    </source>
</reference>
<keyword evidence="2" id="KW-1185">Reference proteome</keyword>
<organism evidence="1 2">
    <name type="scientific">Mauremys mutica</name>
    <name type="common">yellowpond turtle</name>
    <dbReference type="NCBI Taxonomy" id="74926"/>
    <lineage>
        <taxon>Eukaryota</taxon>
        <taxon>Metazoa</taxon>
        <taxon>Chordata</taxon>
        <taxon>Craniata</taxon>
        <taxon>Vertebrata</taxon>
        <taxon>Euteleostomi</taxon>
        <taxon>Archelosauria</taxon>
        <taxon>Testudinata</taxon>
        <taxon>Testudines</taxon>
        <taxon>Cryptodira</taxon>
        <taxon>Durocryptodira</taxon>
        <taxon>Testudinoidea</taxon>
        <taxon>Geoemydidae</taxon>
        <taxon>Geoemydinae</taxon>
        <taxon>Mauremys</taxon>
    </lineage>
</organism>
<sequence length="103" mass="11488">MQGVWVSPRYTQHLLRLGTGQHVAWAGFGPQSPYRIKSKVRSVKAMKNSASEESRSGGRRLLGPPAISWWPECRVLYTQPFRGPCLGPVHQAREVGHGPQLPM</sequence>
<accession>A0A9D4AP32</accession>